<dbReference type="EMBL" id="JARBHB010000005">
    <property type="protein sequence ID" value="KAJ8883341.1"/>
    <property type="molecule type" value="Genomic_DNA"/>
</dbReference>
<comment type="caution">
    <text evidence="1">The sequence shown here is derived from an EMBL/GenBank/DDBJ whole genome shotgun (WGS) entry which is preliminary data.</text>
</comment>
<protein>
    <recommendedName>
        <fullName evidence="3">HTH CENPB-type domain-containing protein</fullName>
    </recommendedName>
</protein>
<evidence type="ECO:0008006" key="3">
    <source>
        <dbReference type="Google" id="ProtNLM"/>
    </source>
</evidence>
<sequence>MHPFHDEHAGRAWLDHFLRRHMERLSLRKPTSTSYVRAEGFSQEQVSSFFDLLEELHTKHNLTAERVWNVNKAGIGIVQSNVFNVIGSKGKRHIRALGAAEHGSLVTIICPMRVLLMVQKEELTLQDGFRETWSPNDFNTSLTERNPQRSLQSS</sequence>
<gene>
    <name evidence="1" type="ORF">PR048_015184</name>
</gene>
<keyword evidence="2" id="KW-1185">Reference proteome</keyword>
<name>A0ABQ9HGR2_9NEOP</name>
<reference evidence="1 2" key="1">
    <citation type="submission" date="2023-02" db="EMBL/GenBank/DDBJ databases">
        <title>LHISI_Scaffold_Assembly.</title>
        <authorList>
            <person name="Stuart O.P."/>
            <person name="Cleave R."/>
            <person name="Magrath M.J.L."/>
            <person name="Mikheyev A.S."/>
        </authorList>
    </citation>
    <scope>NUCLEOTIDE SEQUENCE [LARGE SCALE GENOMIC DNA]</scope>
    <source>
        <strain evidence="1">Daus_M_001</strain>
        <tissue evidence="1">Leg muscle</tissue>
    </source>
</reference>
<dbReference type="Proteomes" id="UP001159363">
    <property type="component" value="Chromosome 4"/>
</dbReference>
<proteinExistence type="predicted"/>
<evidence type="ECO:0000313" key="2">
    <source>
        <dbReference type="Proteomes" id="UP001159363"/>
    </source>
</evidence>
<accession>A0ABQ9HGR2</accession>
<organism evidence="1 2">
    <name type="scientific">Dryococelus australis</name>
    <dbReference type="NCBI Taxonomy" id="614101"/>
    <lineage>
        <taxon>Eukaryota</taxon>
        <taxon>Metazoa</taxon>
        <taxon>Ecdysozoa</taxon>
        <taxon>Arthropoda</taxon>
        <taxon>Hexapoda</taxon>
        <taxon>Insecta</taxon>
        <taxon>Pterygota</taxon>
        <taxon>Neoptera</taxon>
        <taxon>Polyneoptera</taxon>
        <taxon>Phasmatodea</taxon>
        <taxon>Verophasmatodea</taxon>
        <taxon>Anareolatae</taxon>
        <taxon>Phasmatidae</taxon>
        <taxon>Eurycanthinae</taxon>
        <taxon>Dryococelus</taxon>
    </lineage>
</organism>
<evidence type="ECO:0000313" key="1">
    <source>
        <dbReference type="EMBL" id="KAJ8883341.1"/>
    </source>
</evidence>